<protein>
    <submittedName>
        <fullName evidence="2">Uncharacterized protein</fullName>
    </submittedName>
</protein>
<accession>H2YQ39</accession>
<organism evidence="2 3">
    <name type="scientific">Ciona savignyi</name>
    <name type="common">Pacific transparent sea squirt</name>
    <dbReference type="NCBI Taxonomy" id="51511"/>
    <lineage>
        <taxon>Eukaryota</taxon>
        <taxon>Metazoa</taxon>
        <taxon>Chordata</taxon>
        <taxon>Tunicata</taxon>
        <taxon>Ascidiacea</taxon>
        <taxon>Phlebobranchia</taxon>
        <taxon>Cionidae</taxon>
        <taxon>Ciona</taxon>
    </lineage>
</organism>
<dbReference type="OMA" id="KEDINDW"/>
<proteinExistence type="predicted"/>
<dbReference type="HOGENOM" id="CLU_1202192_0_0_1"/>
<name>H2YQ39_CIOSA</name>
<dbReference type="eggNOG" id="ENOG502TKST">
    <property type="taxonomic scope" value="Eukaryota"/>
</dbReference>
<dbReference type="AlphaFoldDB" id="H2YQ39"/>
<dbReference type="Proteomes" id="UP000007875">
    <property type="component" value="Unassembled WGS sequence"/>
</dbReference>
<dbReference type="InParanoid" id="H2YQ39"/>
<evidence type="ECO:0000313" key="3">
    <source>
        <dbReference type="Proteomes" id="UP000007875"/>
    </source>
</evidence>
<sequence length="238" mass="27204">MCLGENIDVGENIDDEDAFSIPVTLLTSEDVNNMSLAIWKDIKLIQDSLGAVMSKVVKTFGILDTLVKSREVENSESKLYSPTIKQLELQLKFNEEKHRKEVDSIKATWQKDIRELNDSMELVLEDNQRLALMLTEHLEEPMYKETYEVGNSKDERIGQMGSNCNELNNYLESESFQTELHNENINVQANDTNKSWSDNFPHFQNLNQHSGSNNSEPFSTTSADTSTQSKMNGLHREH</sequence>
<dbReference type="Ensembl" id="ENSCSAVT00000007544.1">
    <property type="protein sequence ID" value="ENSCSAVP00000007447.1"/>
    <property type="gene ID" value="ENSCSAVG00000004450.1"/>
</dbReference>
<keyword evidence="3" id="KW-1185">Reference proteome</keyword>
<feature type="region of interest" description="Disordered" evidence="1">
    <location>
        <begin position="191"/>
        <end position="238"/>
    </location>
</feature>
<evidence type="ECO:0000313" key="2">
    <source>
        <dbReference type="Ensembl" id="ENSCSAVP00000007447.1"/>
    </source>
</evidence>
<dbReference type="GeneTree" id="ENSGT00530000067779"/>
<feature type="compositionally biased region" description="Polar residues" evidence="1">
    <location>
        <begin position="191"/>
        <end position="231"/>
    </location>
</feature>
<reference evidence="2" key="2">
    <citation type="submission" date="2025-08" db="UniProtKB">
        <authorList>
            <consortium name="Ensembl"/>
        </authorList>
    </citation>
    <scope>IDENTIFICATION</scope>
</reference>
<reference evidence="2" key="3">
    <citation type="submission" date="2025-09" db="UniProtKB">
        <authorList>
            <consortium name="Ensembl"/>
        </authorList>
    </citation>
    <scope>IDENTIFICATION</scope>
</reference>
<reference evidence="3" key="1">
    <citation type="submission" date="2003-08" db="EMBL/GenBank/DDBJ databases">
        <authorList>
            <person name="Birren B."/>
            <person name="Nusbaum C."/>
            <person name="Abebe A."/>
            <person name="Abouelleil A."/>
            <person name="Adekoya E."/>
            <person name="Ait-zahra M."/>
            <person name="Allen N."/>
            <person name="Allen T."/>
            <person name="An P."/>
            <person name="Anderson M."/>
            <person name="Anderson S."/>
            <person name="Arachchi H."/>
            <person name="Armbruster J."/>
            <person name="Bachantsang P."/>
            <person name="Baldwin J."/>
            <person name="Barry A."/>
            <person name="Bayul T."/>
            <person name="Blitshsteyn B."/>
            <person name="Bloom T."/>
            <person name="Blye J."/>
            <person name="Boguslavskiy L."/>
            <person name="Borowsky M."/>
            <person name="Boukhgalter B."/>
            <person name="Brunache A."/>
            <person name="Butler J."/>
            <person name="Calixte N."/>
            <person name="Calvo S."/>
            <person name="Camarata J."/>
            <person name="Campo K."/>
            <person name="Chang J."/>
            <person name="Cheshatsang Y."/>
            <person name="Citroen M."/>
            <person name="Collymore A."/>
            <person name="Considine T."/>
            <person name="Cook A."/>
            <person name="Cooke P."/>
            <person name="Corum B."/>
            <person name="Cuomo C."/>
            <person name="David R."/>
            <person name="Dawoe T."/>
            <person name="Degray S."/>
            <person name="Dodge S."/>
            <person name="Dooley K."/>
            <person name="Dorje P."/>
            <person name="Dorjee K."/>
            <person name="Dorris L."/>
            <person name="Duffey N."/>
            <person name="Dupes A."/>
            <person name="Elkins T."/>
            <person name="Engels R."/>
            <person name="Erickson J."/>
            <person name="Farina A."/>
            <person name="Faro S."/>
            <person name="Ferreira P."/>
            <person name="Fischer H."/>
            <person name="Fitzgerald M."/>
            <person name="Foley K."/>
            <person name="Gage D."/>
            <person name="Galagan J."/>
            <person name="Gearin G."/>
            <person name="Gnerre S."/>
            <person name="Gnirke A."/>
            <person name="Goyette A."/>
            <person name="Graham J."/>
            <person name="Grandbois E."/>
            <person name="Gyaltsen K."/>
            <person name="Hafez N."/>
            <person name="Hagopian D."/>
            <person name="Hagos B."/>
            <person name="Hall J."/>
            <person name="Hatcher B."/>
            <person name="Heller A."/>
            <person name="Higgins H."/>
            <person name="Honan T."/>
            <person name="Horn A."/>
            <person name="Houde N."/>
            <person name="Hughes L."/>
            <person name="Hulme W."/>
            <person name="Husby E."/>
            <person name="Iliev I."/>
            <person name="Jaffe D."/>
            <person name="Jones C."/>
            <person name="Kamal M."/>
            <person name="Kamat A."/>
            <person name="Kamvysselis M."/>
            <person name="Karlsson E."/>
            <person name="Kells C."/>
            <person name="Kieu A."/>
            <person name="Kisner P."/>
            <person name="Kodira C."/>
            <person name="Kulbokas E."/>
            <person name="Labutti K."/>
            <person name="Lama D."/>
            <person name="Landers T."/>
            <person name="Leger J."/>
            <person name="Levine S."/>
            <person name="Lewis D."/>
            <person name="Lewis T."/>
            <person name="Lindblad-toh K."/>
            <person name="Liu X."/>
            <person name="Lokyitsang T."/>
            <person name="Lokyitsang Y."/>
            <person name="Lucien O."/>
            <person name="Lui A."/>
            <person name="Ma L.J."/>
            <person name="Mabbitt R."/>
            <person name="Macdonald J."/>
            <person name="Maclean C."/>
            <person name="Major J."/>
            <person name="Manning J."/>
            <person name="Marabella R."/>
            <person name="Maru K."/>
            <person name="Matthews C."/>
            <person name="Mauceli E."/>
            <person name="Mccarthy M."/>
            <person name="Mcdonough S."/>
            <person name="Mcghee T."/>
            <person name="Meldrim J."/>
            <person name="Meneus L."/>
            <person name="Mesirov J."/>
            <person name="Mihalev A."/>
            <person name="Mihova T."/>
            <person name="Mikkelsen T."/>
            <person name="Mlenga V."/>
            <person name="Moru K."/>
            <person name="Mozes J."/>
            <person name="Mulrain L."/>
            <person name="Munson G."/>
            <person name="Naylor J."/>
            <person name="Newes C."/>
            <person name="Nguyen C."/>
            <person name="Nguyen N."/>
            <person name="Nguyen T."/>
            <person name="Nicol R."/>
            <person name="Nielsen C."/>
            <person name="Nizzari M."/>
            <person name="Norbu C."/>
            <person name="Norbu N."/>
            <person name="O'donnell P."/>
            <person name="Okoawo O."/>
            <person name="O'leary S."/>
            <person name="Omotosho B."/>
            <person name="O'neill K."/>
            <person name="Osman S."/>
            <person name="Parker S."/>
            <person name="Perrin D."/>
            <person name="Phunkhang P."/>
            <person name="Piqani B."/>
            <person name="Purcell S."/>
            <person name="Rachupka T."/>
            <person name="Ramasamy U."/>
            <person name="Rameau R."/>
            <person name="Ray V."/>
            <person name="Raymond C."/>
            <person name="Retta R."/>
            <person name="Richardson S."/>
            <person name="Rise C."/>
            <person name="Rodriguez J."/>
            <person name="Rogers J."/>
            <person name="Rogov P."/>
            <person name="Rutman M."/>
            <person name="Schupbach R."/>
            <person name="Seaman C."/>
            <person name="Settipalli S."/>
            <person name="Sharpe T."/>
            <person name="Sheridan J."/>
            <person name="Sherpa N."/>
            <person name="Shi J."/>
            <person name="Smirnov S."/>
            <person name="Smith C."/>
            <person name="Sougnez C."/>
            <person name="Spencer B."/>
            <person name="Stalker J."/>
            <person name="Stange-thomann N."/>
            <person name="Stavropoulos S."/>
            <person name="Stetson K."/>
            <person name="Stone C."/>
            <person name="Stone S."/>
            <person name="Stubbs M."/>
            <person name="Talamas J."/>
            <person name="Tchuinga P."/>
            <person name="Tenzing P."/>
            <person name="Tesfaye S."/>
            <person name="Theodore J."/>
            <person name="Thoulutsang Y."/>
            <person name="Topham K."/>
            <person name="Towey S."/>
            <person name="Tsamla T."/>
            <person name="Tsomo N."/>
            <person name="Vallee D."/>
            <person name="Vassiliev H."/>
            <person name="Venkataraman V."/>
            <person name="Vinson J."/>
            <person name="Vo A."/>
            <person name="Wade C."/>
            <person name="Wang S."/>
            <person name="Wangchuk T."/>
            <person name="Wangdi T."/>
            <person name="Whittaker C."/>
            <person name="Wilkinson J."/>
            <person name="Wu Y."/>
            <person name="Wyman D."/>
            <person name="Yadav S."/>
            <person name="Yang S."/>
            <person name="Yang X."/>
            <person name="Yeager S."/>
            <person name="Yee E."/>
            <person name="Young G."/>
            <person name="Zainoun J."/>
            <person name="Zembeck L."/>
            <person name="Zimmer A."/>
            <person name="Zody M."/>
            <person name="Lander E."/>
        </authorList>
    </citation>
    <scope>NUCLEOTIDE SEQUENCE [LARGE SCALE GENOMIC DNA]</scope>
</reference>
<evidence type="ECO:0000256" key="1">
    <source>
        <dbReference type="SAM" id="MobiDB-lite"/>
    </source>
</evidence>